<evidence type="ECO:0000313" key="3">
    <source>
        <dbReference type="EMBL" id="GAK51049.1"/>
    </source>
</evidence>
<proteinExistence type="predicted"/>
<keyword evidence="1" id="KW-0472">Membrane</keyword>
<organism evidence="3">
    <name type="scientific">Candidatus Moduliflexus flocculans</name>
    <dbReference type="NCBI Taxonomy" id="1499966"/>
    <lineage>
        <taxon>Bacteria</taxon>
        <taxon>Candidatus Moduliflexota</taxon>
        <taxon>Candidatus Moduliflexia</taxon>
        <taxon>Candidatus Moduliflexales</taxon>
        <taxon>Candidatus Moduliflexaceae</taxon>
    </lineage>
</organism>
<dbReference type="InterPro" id="IPR051624">
    <property type="entry name" value="RMD1/Sad1-interacting"/>
</dbReference>
<protein>
    <recommendedName>
        <fullName evidence="2">DUF155 domain-containing protein</fullName>
    </recommendedName>
</protein>
<dbReference type="Pfam" id="PF02582">
    <property type="entry name" value="DUF155"/>
    <property type="match status" value="1"/>
</dbReference>
<name>A0A0S6VYL8_9BACT</name>
<evidence type="ECO:0000259" key="2">
    <source>
        <dbReference type="Pfam" id="PF02582"/>
    </source>
</evidence>
<keyword evidence="1" id="KW-1133">Transmembrane helix</keyword>
<dbReference type="HOGENOM" id="CLU_011220_2_1_0"/>
<gene>
    <name evidence="3" type="ORF">U14_02291</name>
</gene>
<sequence>MTPITLFNNKPVIDARAVFLGERIDLRSLEAGRSIAVAPLTLAAGESGCAVFFRYGVVVFFGLEPIEEVSLLSQLAPMVQEAYAERESEQMKIYREHAEQDHVAPNGDLYLREFSTERLQVVADILSKSVVLAWYEKHVAAAFDRIEPLAANLQRYGRGMNRKNEFMRHIGDTLLIQHKMVGRVEVIDKPEILWERPELERLYAHLEDEYELQERHRALERKLDLISKTVETQLDILNNTHMLRVEWYVVALIVFEILLTLYELFFRHFAK</sequence>
<reference evidence="3" key="1">
    <citation type="journal article" date="2015" name="PeerJ">
        <title>First genomic representation of candidate bacterial phylum KSB3 points to enhanced environmental sensing as a trigger of wastewater bulking.</title>
        <authorList>
            <person name="Sekiguchi Y."/>
            <person name="Ohashi A."/>
            <person name="Parks D.H."/>
            <person name="Yamauchi T."/>
            <person name="Tyson G.W."/>
            <person name="Hugenholtz P."/>
        </authorList>
    </citation>
    <scope>NUCLEOTIDE SEQUENCE [LARGE SCALE GENOMIC DNA]</scope>
</reference>
<dbReference type="PANTHER" id="PTHR16255">
    <property type="entry name" value="REQUIRED FOR MEIOTIC NUCLEAR DIVISION PROTEIN 1 HOMOLOG"/>
    <property type="match status" value="1"/>
</dbReference>
<accession>A0A0S6VYL8</accession>
<dbReference type="AlphaFoldDB" id="A0A0S6VYL8"/>
<evidence type="ECO:0000256" key="1">
    <source>
        <dbReference type="SAM" id="Phobius"/>
    </source>
</evidence>
<dbReference type="STRING" id="1499966.U14_02291"/>
<keyword evidence="4" id="KW-1185">Reference proteome</keyword>
<keyword evidence="1" id="KW-0812">Transmembrane</keyword>
<feature type="transmembrane region" description="Helical" evidence="1">
    <location>
        <begin position="247"/>
        <end position="266"/>
    </location>
</feature>
<evidence type="ECO:0000313" key="4">
    <source>
        <dbReference type="Proteomes" id="UP000030700"/>
    </source>
</evidence>
<dbReference type="Proteomes" id="UP000030700">
    <property type="component" value="Unassembled WGS sequence"/>
</dbReference>
<dbReference type="EMBL" id="DF820456">
    <property type="protein sequence ID" value="GAK51049.1"/>
    <property type="molecule type" value="Genomic_DNA"/>
</dbReference>
<feature type="domain" description="DUF155" evidence="2">
    <location>
        <begin position="51"/>
        <end position="220"/>
    </location>
</feature>
<dbReference type="PANTHER" id="PTHR16255:SF1">
    <property type="entry name" value="REQUIRED FOR MEIOTIC NUCLEAR DIVISION PROTEIN 1 HOMOLOG"/>
    <property type="match status" value="1"/>
</dbReference>
<dbReference type="InterPro" id="IPR003734">
    <property type="entry name" value="DUF155"/>
</dbReference>